<proteinExistence type="inferred from homology"/>
<evidence type="ECO:0000313" key="13">
    <source>
        <dbReference type="Proteomes" id="UP000318711"/>
    </source>
</evidence>
<evidence type="ECO:0000256" key="2">
    <source>
        <dbReference type="ARBA" id="ARBA00007342"/>
    </source>
</evidence>
<evidence type="ECO:0000256" key="1">
    <source>
        <dbReference type="ARBA" id="ARBA00001947"/>
    </source>
</evidence>
<evidence type="ECO:0000256" key="11">
    <source>
        <dbReference type="ARBA" id="ARBA00033077"/>
    </source>
</evidence>
<name>A0A554LW12_9BACT</name>
<reference evidence="12 13" key="1">
    <citation type="submission" date="2017-07" db="EMBL/GenBank/DDBJ databases">
        <title>Mechanisms for carbon and nitrogen cycling indicate functional differentiation within the Candidate Phyla Radiation.</title>
        <authorList>
            <person name="Danczak R.E."/>
            <person name="Johnston M.D."/>
            <person name="Kenah C."/>
            <person name="Slattery M."/>
            <person name="Wrighton K.C."/>
            <person name="Wilkins M.J."/>
        </authorList>
    </citation>
    <scope>NUCLEOTIDE SEQUENCE [LARGE SCALE GENOMIC DNA]</scope>
    <source>
        <strain evidence="12">Licking1014_2</strain>
    </source>
</reference>
<keyword evidence="8" id="KW-0012">Acyltransferase</keyword>
<evidence type="ECO:0000256" key="8">
    <source>
        <dbReference type="ARBA" id="ARBA00023315"/>
    </source>
</evidence>
<evidence type="ECO:0000256" key="7">
    <source>
        <dbReference type="ARBA" id="ARBA00022833"/>
    </source>
</evidence>
<dbReference type="EMBL" id="VMGL01000019">
    <property type="protein sequence ID" value="TSC97047.1"/>
    <property type="molecule type" value="Genomic_DNA"/>
</dbReference>
<keyword evidence="7" id="KW-0862">Zinc</keyword>
<dbReference type="AlphaFoldDB" id="A0A554LW12"/>
<dbReference type="PANTHER" id="PTHR39453">
    <property type="entry name" value="PHOSPHATE PROPANOYLTRANSFERASE"/>
    <property type="match status" value="1"/>
</dbReference>
<sequence length="218" mass="24187">MEREILIETSARHVHLSSADKDQLFGQNYQWQKLRDLSQPGMFAAAETVVLKNGAQEMVNVRVVGPEREKTQVELSLSDAKQLDIEPPLKMSGEWQEDEPAEITIIGPRGQIKIHGQAPLGFLFRSVFRLRQSPYLGITKKAVIIAQRHLHLNPTEAKELNLTSGQTVKIAVNTGGRRLVFDDVACRVNDDFKLACHLDTDEANAAGIEGNANGILII</sequence>
<dbReference type="GO" id="GO:0016747">
    <property type="term" value="F:acyltransferase activity, transferring groups other than amino-acyl groups"/>
    <property type="evidence" value="ECO:0007669"/>
    <property type="project" value="InterPro"/>
</dbReference>
<evidence type="ECO:0000256" key="3">
    <source>
        <dbReference type="ARBA" id="ARBA00012206"/>
    </source>
</evidence>
<dbReference type="PANTHER" id="PTHR39453:SF1">
    <property type="entry name" value="PHOSPHATE PROPANOYLTRANSFERASE"/>
    <property type="match status" value="1"/>
</dbReference>
<organism evidence="12 13">
    <name type="scientific">Candidatus Berkelbacteria bacterium Licking1014_2</name>
    <dbReference type="NCBI Taxonomy" id="2017146"/>
    <lineage>
        <taxon>Bacteria</taxon>
        <taxon>Candidatus Berkelbacteria</taxon>
    </lineage>
</organism>
<comment type="similarity">
    <text evidence="2">Belongs to the PduL family.</text>
</comment>
<keyword evidence="6" id="KW-0479">Metal-binding</keyword>
<dbReference type="InterPro" id="IPR008300">
    <property type="entry name" value="PTAC"/>
</dbReference>
<dbReference type="Pfam" id="PF06130">
    <property type="entry name" value="PTAC"/>
    <property type="match status" value="2"/>
</dbReference>
<protein>
    <recommendedName>
        <fullName evidence="4">Phosphate propanoyltransferase</fullName>
        <ecNumber evidence="3">2.3.1.222</ecNumber>
    </recommendedName>
    <alternativeName>
        <fullName evidence="10">Phosphate acyltransferase PduL</fullName>
    </alternativeName>
    <alternativeName>
        <fullName evidence="9">Phosphotransacylase PduL</fullName>
    </alternativeName>
    <alternativeName>
        <fullName evidence="11">Propanediol utilization protein PduL</fullName>
    </alternativeName>
</protein>
<dbReference type="EC" id="2.3.1.222" evidence="3"/>
<evidence type="ECO:0000256" key="10">
    <source>
        <dbReference type="ARBA" id="ARBA00030939"/>
    </source>
</evidence>
<evidence type="ECO:0000313" key="12">
    <source>
        <dbReference type="EMBL" id="TSC97047.1"/>
    </source>
</evidence>
<evidence type="ECO:0000256" key="9">
    <source>
        <dbReference type="ARBA" id="ARBA00030044"/>
    </source>
</evidence>
<gene>
    <name evidence="12" type="ORF">CEN88_211</name>
</gene>
<dbReference type="GO" id="GO:0046872">
    <property type="term" value="F:metal ion binding"/>
    <property type="evidence" value="ECO:0007669"/>
    <property type="project" value="UniProtKB-KW"/>
</dbReference>
<accession>A0A554LW12</accession>
<evidence type="ECO:0000256" key="4">
    <source>
        <dbReference type="ARBA" id="ARBA00020837"/>
    </source>
</evidence>
<keyword evidence="5" id="KW-0808">Transferase</keyword>
<evidence type="ECO:0000256" key="6">
    <source>
        <dbReference type="ARBA" id="ARBA00022723"/>
    </source>
</evidence>
<comment type="cofactor">
    <cofactor evidence="1">
        <name>Zn(2+)</name>
        <dbReference type="ChEBI" id="CHEBI:29105"/>
    </cofactor>
</comment>
<evidence type="ECO:0000256" key="5">
    <source>
        <dbReference type="ARBA" id="ARBA00022679"/>
    </source>
</evidence>
<dbReference type="Proteomes" id="UP000318711">
    <property type="component" value="Unassembled WGS sequence"/>
</dbReference>
<comment type="caution">
    <text evidence="12">The sequence shown here is derived from an EMBL/GenBank/DDBJ whole genome shotgun (WGS) entry which is preliminary data.</text>
</comment>